<reference evidence="1 2" key="1">
    <citation type="submission" date="2020-07" db="EMBL/GenBank/DDBJ databases">
        <title>Huge and variable diversity of episymbiotic CPR bacteria and DPANN archaea in groundwater ecosystems.</title>
        <authorList>
            <person name="He C.Y."/>
            <person name="Keren R."/>
            <person name="Whittaker M."/>
            <person name="Farag I.F."/>
            <person name="Doudna J."/>
            <person name="Cate J.H.D."/>
            <person name="Banfield J.F."/>
        </authorList>
    </citation>
    <scope>NUCLEOTIDE SEQUENCE [LARGE SCALE GENOMIC DNA]</scope>
    <source>
        <strain evidence="1">NC_groundwater_70_Ag_B-0.1um_54_66</strain>
    </source>
</reference>
<name>A0A7T5UIB6_9BACT</name>
<protein>
    <submittedName>
        <fullName evidence="1">Uncharacterized protein</fullName>
    </submittedName>
</protein>
<evidence type="ECO:0000313" key="1">
    <source>
        <dbReference type="EMBL" id="QQG36513.1"/>
    </source>
</evidence>
<gene>
    <name evidence="1" type="ORF">HYS17_01600</name>
</gene>
<sequence>MRDDRQSGNVIFFILLGIVLLGLVTAAMRSGGLEGSNIDRETGAIAISRLKDQANAIERGVTFIMQNGASEVDLRFAHASAAAEYGNDPSITPQFQLFNRAGGGVEYLTPPDGVNDGSNWEFFGTTHLPQVGSDKPELIAVLPNITESACTTINQQAGYSGTPTDSGGAGGTAGCIHNDPSARFSVTTQFPALAGNTTDEGTFSIKPAMQGCITCTADGSRHYFRVLLAR</sequence>
<proteinExistence type="predicted"/>
<dbReference type="EMBL" id="CP066681">
    <property type="protein sequence ID" value="QQG36513.1"/>
    <property type="molecule type" value="Genomic_DNA"/>
</dbReference>
<evidence type="ECO:0000313" key="2">
    <source>
        <dbReference type="Proteomes" id="UP000595362"/>
    </source>
</evidence>
<accession>A0A7T5UIB6</accession>
<organism evidence="1 2">
    <name type="scientific">Micavibrio aeruginosavorus</name>
    <dbReference type="NCBI Taxonomy" id="349221"/>
    <lineage>
        <taxon>Bacteria</taxon>
        <taxon>Pseudomonadati</taxon>
        <taxon>Bdellovibrionota</taxon>
        <taxon>Bdellovibrionia</taxon>
        <taxon>Bdellovibrionales</taxon>
        <taxon>Pseudobdellovibrionaceae</taxon>
        <taxon>Micavibrio</taxon>
    </lineage>
</organism>
<dbReference type="Proteomes" id="UP000595362">
    <property type="component" value="Chromosome"/>
</dbReference>
<dbReference type="AlphaFoldDB" id="A0A7T5UIB6"/>